<proteinExistence type="predicted"/>
<evidence type="ECO:0000256" key="2">
    <source>
        <dbReference type="SAM" id="SignalP"/>
    </source>
</evidence>
<sequence>MLSAWSWLACAVAAVRAAHLTPAQRDAFFENGLVVLGKMLDEAAVAAIEVEYDRFMSGIHAEVMGKNFTDMSKPFGTPFDEWSVINGMLPHRYHPPLRNNAWERLAAEIAAEVFPGVEMVQDYDQLLDKRPGKGDAVFAMHQDMAYWPPASLTANDTRTVTLTLAIDDETAENGCIRYVPGSQKEKKLRPHRPLAKSREEGHAVVAEVADDEEIRLAEVPRGGVTLHDEWVVHGSPGNQSPRHRRTYVIAFRTRAIVDAERKAGFTHSHNDDVNWDVFNPEIAAAAARTEL</sequence>
<dbReference type="Proteomes" id="UP000789595">
    <property type="component" value="Unassembled WGS sequence"/>
</dbReference>
<evidence type="ECO:0000256" key="1">
    <source>
        <dbReference type="ARBA" id="ARBA00001962"/>
    </source>
</evidence>
<dbReference type="InterPro" id="IPR008775">
    <property type="entry name" value="Phytyl_CoA_dOase-like"/>
</dbReference>
<reference evidence="3" key="1">
    <citation type="submission" date="2021-11" db="EMBL/GenBank/DDBJ databases">
        <authorList>
            <consortium name="Genoscope - CEA"/>
            <person name="William W."/>
        </authorList>
    </citation>
    <scope>NUCLEOTIDE SEQUENCE</scope>
</reference>
<dbReference type="Pfam" id="PF05721">
    <property type="entry name" value="PhyH"/>
    <property type="match status" value="1"/>
</dbReference>
<feature type="signal peptide" evidence="2">
    <location>
        <begin position="1"/>
        <end position="17"/>
    </location>
</feature>
<comment type="caution">
    <text evidence="3">The sequence shown here is derived from an EMBL/GenBank/DDBJ whole genome shotgun (WGS) entry which is preliminary data.</text>
</comment>
<dbReference type="OrthoDB" id="445007at2759"/>
<name>A0A8J2WXK5_9STRA</name>
<keyword evidence="2" id="KW-0732">Signal</keyword>
<protein>
    <recommendedName>
        <fullName evidence="5">Phytanoyl-CoA dioxygenase family protein</fullName>
    </recommendedName>
</protein>
<feature type="chain" id="PRO_5035269532" description="Phytanoyl-CoA dioxygenase family protein" evidence="2">
    <location>
        <begin position="18"/>
        <end position="291"/>
    </location>
</feature>
<evidence type="ECO:0000313" key="4">
    <source>
        <dbReference type="Proteomes" id="UP000789595"/>
    </source>
</evidence>
<evidence type="ECO:0008006" key="5">
    <source>
        <dbReference type="Google" id="ProtNLM"/>
    </source>
</evidence>
<evidence type="ECO:0000313" key="3">
    <source>
        <dbReference type="EMBL" id="CAH0371529.1"/>
    </source>
</evidence>
<dbReference type="EMBL" id="CAKKNE010000003">
    <property type="protein sequence ID" value="CAH0371529.1"/>
    <property type="molecule type" value="Genomic_DNA"/>
</dbReference>
<gene>
    <name evidence="3" type="ORF">PECAL_3P14780</name>
</gene>
<dbReference type="AlphaFoldDB" id="A0A8J2WXK5"/>
<keyword evidence="4" id="KW-1185">Reference proteome</keyword>
<accession>A0A8J2WXK5</accession>
<comment type="cofactor">
    <cofactor evidence="1">
        <name>Fe cation</name>
        <dbReference type="ChEBI" id="CHEBI:24875"/>
    </cofactor>
</comment>
<dbReference type="Gene3D" id="2.60.120.620">
    <property type="entry name" value="q2cbj1_9rhob like domain"/>
    <property type="match status" value="1"/>
</dbReference>
<organism evidence="3 4">
    <name type="scientific">Pelagomonas calceolata</name>
    <dbReference type="NCBI Taxonomy" id="35677"/>
    <lineage>
        <taxon>Eukaryota</taxon>
        <taxon>Sar</taxon>
        <taxon>Stramenopiles</taxon>
        <taxon>Ochrophyta</taxon>
        <taxon>Pelagophyceae</taxon>
        <taxon>Pelagomonadales</taxon>
        <taxon>Pelagomonadaceae</taxon>
        <taxon>Pelagomonas</taxon>
    </lineage>
</organism>
<dbReference type="PANTHER" id="PTHR20883:SF46">
    <property type="entry name" value="PHYTANOYL-COA HYDROXYLASE"/>
    <property type="match status" value="1"/>
</dbReference>
<dbReference type="PANTHER" id="PTHR20883">
    <property type="entry name" value="PHYTANOYL-COA DIOXYGENASE DOMAIN CONTAINING 1"/>
    <property type="match status" value="1"/>
</dbReference>
<dbReference type="SUPFAM" id="SSF51197">
    <property type="entry name" value="Clavaminate synthase-like"/>
    <property type="match status" value="1"/>
</dbReference>